<evidence type="ECO:0000259" key="15">
    <source>
        <dbReference type="SMART" id="SM00478"/>
    </source>
</evidence>
<dbReference type="InterPro" id="IPR044298">
    <property type="entry name" value="MIG/MutY"/>
</dbReference>
<dbReference type="PANTHER" id="PTHR42944:SF1">
    <property type="entry name" value="ADENINE DNA GLYCOSYLASE"/>
    <property type="match status" value="1"/>
</dbReference>
<evidence type="ECO:0000256" key="13">
    <source>
        <dbReference type="ARBA" id="ARBA00023204"/>
    </source>
</evidence>
<evidence type="ECO:0000256" key="9">
    <source>
        <dbReference type="ARBA" id="ARBA00022763"/>
    </source>
</evidence>
<evidence type="ECO:0000256" key="1">
    <source>
        <dbReference type="ARBA" id="ARBA00000843"/>
    </source>
</evidence>
<evidence type="ECO:0000256" key="12">
    <source>
        <dbReference type="ARBA" id="ARBA00023014"/>
    </source>
</evidence>
<dbReference type="GO" id="GO:0046872">
    <property type="term" value="F:metal ion binding"/>
    <property type="evidence" value="ECO:0007669"/>
    <property type="project" value="UniProtKB-KW"/>
</dbReference>
<dbReference type="Gene3D" id="1.10.1670.10">
    <property type="entry name" value="Helix-hairpin-Helix base-excision DNA repair enzymes (C-terminal)"/>
    <property type="match status" value="1"/>
</dbReference>
<evidence type="ECO:0000256" key="8">
    <source>
        <dbReference type="ARBA" id="ARBA00022723"/>
    </source>
</evidence>
<dbReference type="InterPro" id="IPR000445">
    <property type="entry name" value="HhH_motif"/>
</dbReference>
<evidence type="ECO:0000256" key="11">
    <source>
        <dbReference type="ARBA" id="ARBA00023004"/>
    </source>
</evidence>
<evidence type="ECO:0000256" key="10">
    <source>
        <dbReference type="ARBA" id="ARBA00022801"/>
    </source>
</evidence>
<evidence type="ECO:0000256" key="3">
    <source>
        <dbReference type="ARBA" id="ARBA00002933"/>
    </source>
</evidence>
<keyword evidence="9" id="KW-0227">DNA damage</keyword>
<comment type="cofactor">
    <cofactor evidence="2">
        <name>[4Fe-4S] cluster</name>
        <dbReference type="ChEBI" id="CHEBI:49883"/>
    </cofactor>
</comment>
<dbReference type="GO" id="GO:0051539">
    <property type="term" value="F:4 iron, 4 sulfur cluster binding"/>
    <property type="evidence" value="ECO:0007669"/>
    <property type="project" value="UniProtKB-KW"/>
</dbReference>
<reference evidence="16 17" key="1">
    <citation type="journal article" date="2019" name="Proc. Natl. Acad. Sci. U.S.A.">
        <title>Exaggeration and cooption of innate immunity for social defense.</title>
        <authorList>
            <person name="Kutsukake M."/>
            <person name="Moriyama M."/>
            <person name="Shigenobu S."/>
            <person name="Meng X.-Y."/>
            <person name="Nikoh N."/>
            <person name="Noda C."/>
            <person name="Kobayashi S."/>
            <person name="Fukatsu T."/>
        </authorList>
    </citation>
    <scope>NUCLEOTIDE SEQUENCE [LARGE SCALE GENOMIC DNA]</scope>
    <source>
        <strain evidence="16 17">Nmo</strain>
    </source>
</reference>
<evidence type="ECO:0000256" key="6">
    <source>
        <dbReference type="ARBA" id="ARBA00022023"/>
    </source>
</evidence>
<dbReference type="EMBL" id="AP019379">
    <property type="protein sequence ID" value="BBI01424.1"/>
    <property type="molecule type" value="Genomic_DNA"/>
</dbReference>
<dbReference type="GO" id="GO:0034039">
    <property type="term" value="F:8-oxo-7,8-dihydroguanine DNA N-glycosylase activity"/>
    <property type="evidence" value="ECO:0007669"/>
    <property type="project" value="TreeGrafter"/>
</dbReference>
<dbReference type="EC" id="3.2.2.31" evidence="5"/>
<evidence type="ECO:0000256" key="14">
    <source>
        <dbReference type="ARBA" id="ARBA00023295"/>
    </source>
</evidence>
<dbReference type="CDD" id="cd00056">
    <property type="entry name" value="ENDO3c"/>
    <property type="match status" value="1"/>
</dbReference>
<dbReference type="InterPro" id="IPR003265">
    <property type="entry name" value="HhH-GPD_domain"/>
</dbReference>
<dbReference type="RefSeq" id="WP_232037628.1">
    <property type="nucleotide sequence ID" value="NZ_AP019379.1"/>
</dbReference>
<dbReference type="Gene3D" id="1.10.340.30">
    <property type="entry name" value="Hypothetical protein, domain 2"/>
    <property type="match status" value="1"/>
</dbReference>
<evidence type="ECO:0000256" key="7">
    <source>
        <dbReference type="ARBA" id="ARBA00022485"/>
    </source>
</evidence>
<dbReference type="GO" id="GO:0006284">
    <property type="term" value="P:base-excision repair"/>
    <property type="evidence" value="ECO:0007669"/>
    <property type="project" value="InterPro"/>
</dbReference>
<dbReference type="GO" id="GO:0006298">
    <property type="term" value="P:mismatch repair"/>
    <property type="evidence" value="ECO:0007669"/>
    <property type="project" value="TreeGrafter"/>
</dbReference>
<dbReference type="GO" id="GO:0035485">
    <property type="term" value="F:adenine/guanine mispair binding"/>
    <property type="evidence" value="ECO:0007669"/>
    <property type="project" value="TreeGrafter"/>
</dbReference>
<organism evidence="16 17">
    <name type="scientific">Buchnera aphidicola</name>
    <name type="common">Nipponaphis monzeni</name>
    <dbReference type="NCBI Taxonomy" id="2495405"/>
    <lineage>
        <taxon>Bacteria</taxon>
        <taxon>Pseudomonadati</taxon>
        <taxon>Pseudomonadota</taxon>
        <taxon>Gammaproteobacteria</taxon>
        <taxon>Enterobacterales</taxon>
        <taxon>Erwiniaceae</taxon>
        <taxon>Buchnera</taxon>
    </lineage>
</organism>
<dbReference type="SMART" id="SM00525">
    <property type="entry name" value="FES"/>
    <property type="match status" value="1"/>
</dbReference>
<dbReference type="PANTHER" id="PTHR42944">
    <property type="entry name" value="ADENINE DNA GLYCOSYLASE"/>
    <property type="match status" value="1"/>
</dbReference>
<dbReference type="InterPro" id="IPR005760">
    <property type="entry name" value="A/G_AdeGlyc_MutY"/>
</dbReference>
<evidence type="ECO:0000256" key="5">
    <source>
        <dbReference type="ARBA" id="ARBA00012045"/>
    </source>
</evidence>
<keyword evidence="10" id="KW-0378">Hydrolase</keyword>
<evidence type="ECO:0000256" key="2">
    <source>
        <dbReference type="ARBA" id="ARBA00001966"/>
    </source>
</evidence>
<proteinExistence type="inferred from homology"/>
<dbReference type="InterPro" id="IPR003651">
    <property type="entry name" value="Endonuclease3_FeS-loop_motif"/>
</dbReference>
<feature type="domain" description="HhH-GPD" evidence="15">
    <location>
        <begin position="40"/>
        <end position="191"/>
    </location>
</feature>
<keyword evidence="17" id="KW-1185">Reference proteome</keyword>
<keyword evidence="14" id="KW-0326">Glycosidase</keyword>
<dbReference type="InterPro" id="IPR029119">
    <property type="entry name" value="MutY_C"/>
</dbReference>
<comment type="similarity">
    <text evidence="4">Belongs to the Nth/MutY family.</text>
</comment>
<dbReference type="GO" id="GO:0032357">
    <property type="term" value="F:oxidized purine DNA binding"/>
    <property type="evidence" value="ECO:0007669"/>
    <property type="project" value="TreeGrafter"/>
</dbReference>
<protein>
    <recommendedName>
        <fullName evidence="6">Adenine DNA glycosylase</fullName>
        <ecNumber evidence="5">3.2.2.31</ecNumber>
    </recommendedName>
</protein>
<keyword evidence="8" id="KW-0479">Metal-binding</keyword>
<name>A0A455TAT1_9GAMM</name>
<comment type="function">
    <text evidence="3">Adenine glycosylase active on G-A mispairs. MutY also corrects error-prone DNA synthesis past GO lesions which are due to the oxidatively damaged form of guanine: 7,8-dihydro-8-oxoguanine (8-oxo-dGTP).</text>
</comment>
<keyword evidence="7" id="KW-0004">4Fe-4S</keyword>
<dbReference type="GO" id="GO:0000701">
    <property type="term" value="F:purine-specific mismatch base pair DNA N-glycosylase activity"/>
    <property type="evidence" value="ECO:0007669"/>
    <property type="project" value="UniProtKB-EC"/>
</dbReference>
<dbReference type="NCBIfam" id="TIGR01084">
    <property type="entry name" value="mutY"/>
    <property type="match status" value="1"/>
</dbReference>
<comment type="catalytic activity">
    <reaction evidence="1">
        <text>Hydrolyzes free adenine bases from 7,8-dihydro-8-oxoguanine:adenine mismatched double-stranded DNA, leaving an apurinic site.</text>
        <dbReference type="EC" id="3.2.2.31"/>
    </reaction>
</comment>
<keyword evidence="11" id="KW-0408">Iron</keyword>
<accession>A0A455TAT1</accession>
<evidence type="ECO:0000256" key="4">
    <source>
        <dbReference type="ARBA" id="ARBA00008343"/>
    </source>
</evidence>
<dbReference type="InterPro" id="IPR023170">
    <property type="entry name" value="HhH_base_excis_C"/>
</dbReference>
<keyword evidence="12" id="KW-0411">Iron-sulfur</keyword>
<dbReference type="Proteomes" id="UP000317544">
    <property type="component" value="Chromosome"/>
</dbReference>
<keyword evidence="13" id="KW-0234">DNA repair</keyword>
<dbReference type="SMART" id="SM00478">
    <property type="entry name" value="ENDO3c"/>
    <property type="match status" value="1"/>
</dbReference>
<dbReference type="SUPFAM" id="SSF48150">
    <property type="entry name" value="DNA-glycosylase"/>
    <property type="match status" value="1"/>
</dbReference>
<dbReference type="Pfam" id="PF14815">
    <property type="entry name" value="NUDIX_4"/>
    <property type="match status" value="1"/>
</dbReference>
<evidence type="ECO:0000313" key="16">
    <source>
        <dbReference type="EMBL" id="BBI01424.1"/>
    </source>
</evidence>
<dbReference type="InterPro" id="IPR004035">
    <property type="entry name" value="Endouclease-III_FeS-bd_BS"/>
</dbReference>
<dbReference type="Pfam" id="PF00633">
    <property type="entry name" value="HHH"/>
    <property type="match status" value="1"/>
</dbReference>
<evidence type="ECO:0000313" key="17">
    <source>
        <dbReference type="Proteomes" id="UP000317544"/>
    </source>
</evidence>
<dbReference type="AlphaFoldDB" id="A0A455TAT1"/>
<dbReference type="PROSITE" id="PS00764">
    <property type="entry name" value="ENDONUCLEASE_III_1"/>
    <property type="match status" value="1"/>
</dbReference>
<dbReference type="Pfam" id="PF00730">
    <property type="entry name" value="HhH-GPD"/>
    <property type="match status" value="1"/>
</dbReference>
<gene>
    <name evidence="16" type="primary">mutY</name>
    <name evidence="16" type="ORF">BUCNMO_421</name>
</gene>
<dbReference type="InterPro" id="IPR011257">
    <property type="entry name" value="DNA_glycosylase"/>
</dbReference>
<sequence>MIIKTPFSNLIINWYHIYGRKNLPWKKHKHIYLVWISEIMLQQTQVNTVIPYYIKFIKKFPNIKCLANASLNEILSIWSGLGYYKRAHNIYKTIQLIKKEKNYYFPESFEELIKLPGIGKTTAGSILSFSKGYYFSILDTNIKRILVRFYYLKPQTSIYTLEKYLWNIINLITPIYNTDKFNQGILDVGSTICTHKNPKCIICPLKKYCIAYSINDINYSLLYNKKKKIKNKKSWFIIINCKNHVWLEQRKLQKIWNGLFCFPEFFSFKKACQWLKKYQIYNRNLTQNKVYKNYKISNIKLDIALLIINVNYKINFYTKNPNFWFNILKISNISVGMPTFTKLLLQQFTKNHTHFNKGL</sequence>